<evidence type="ECO:0000256" key="5">
    <source>
        <dbReference type="SAM" id="MobiDB-lite"/>
    </source>
</evidence>
<evidence type="ECO:0000259" key="7">
    <source>
        <dbReference type="Pfam" id="PF00593"/>
    </source>
</evidence>
<accession>A0A4S1WF40</accession>
<dbReference type="InterPro" id="IPR037066">
    <property type="entry name" value="Plug_dom_sf"/>
</dbReference>
<comment type="subcellular location">
    <subcellularLocation>
        <location evidence="1 4">Cell outer membrane</location>
    </subcellularLocation>
</comment>
<dbReference type="Gene3D" id="2.170.130.10">
    <property type="entry name" value="TonB-dependent receptor, plug domain"/>
    <property type="match status" value="1"/>
</dbReference>
<keyword evidence="2 4" id="KW-0472">Membrane</keyword>
<evidence type="ECO:0000256" key="1">
    <source>
        <dbReference type="ARBA" id="ARBA00004442"/>
    </source>
</evidence>
<keyword evidence="9" id="KW-0675">Receptor</keyword>
<dbReference type="NCBIfam" id="TIGR01782">
    <property type="entry name" value="TonB-Xanth-Caul"/>
    <property type="match status" value="1"/>
</dbReference>
<feature type="signal peptide" evidence="6">
    <location>
        <begin position="1"/>
        <end position="29"/>
    </location>
</feature>
<dbReference type="InterPro" id="IPR010104">
    <property type="entry name" value="TonB_rcpt_bac"/>
</dbReference>
<evidence type="ECO:0000256" key="3">
    <source>
        <dbReference type="ARBA" id="ARBA00023237"/>
    </source>
</evidence>
<organism evidence="9 10">
    <name type="scientific">Sphingomonas naasensis</name>
    <dbReference type="NCBI Taxonomy" id="1344951"/>
    <lineage>
        <taxon>Bacteria</taxon>
        <taxon>Pseudomonadati</taxon>
        <taxon>Pseudomonadota</taxon>
        <taxon>Alphaproteobacteria</taxon>
        <taxon>Sphingomonadales</taxon>
        <taxon>Sphingomonadaceae</taxon>
        <taxon>Sphingomonas</taxon>
    </lineage>
</organism>
<dbReference type="Gene3D" id="2.40.170.20">
    <property type="entry name" value="TonB-dependent receptor, beta-barrel domain"/>
    <property type="match status" value="1"/>
</dbReference>
<feature type="chain" id="PRO_5020650704" evidence="6">
    <location>
        <begin position="30"/>
        <end position="1046"/>
    </location>
</feature>
<comment type="similarity">
    <text evidence="4">Belongs to the TonB-dependent receptor family.</text>
</comment>
<dbReference type="InterPro" id="IPR000531">
    <property type="entry name" value="Beta-barrel_TonB"/>
</dbReference>
<keyword evidence="4" id="KW-0798">TonB box</keyword>
<dbReference type="Proteomes" id="UP000309848">
    <property type="component" value="Unassembled WGS sequence"/>
</dbReference>
<evidence type="ECO:0000256" key="2">
    <source>
        <dbReference type="ARBA" id="ARBA00023136"/>
    </source>
</evidence>
<evidence type="ECO:0000256" key="4">
    <source>
        <dbReference type="RuleBase" id="RU003357"/>
    </source>
</evidence>
<keyword evidence="3" id="KW-0998">Cell outer membrane</keyword>
<evidence type="ECO:0000313" key="10">
    <source>
        <dbReference type="Proteomes" id="UP000309848"/>
    </source>
</evidence>
<dbReference type="GO" id="GO:0009279">
    <property type="term" value="C:cell outer membrane"/>
    <property type="evidence" value="ECO:0007669"/>
    <property type="project" value="UniProtKB-SubCell"/>
</dbReference>
<feature type="region of interest" description="Disordered" evidence="5">
    <location>
        <begin position="31"/>
        <end position="53"/>
    </location>
</feature>
<dbReference type="EMBL" id="SRXU01000006">
    <property type="protein sequence ID" value="TGX40745.1"/>
    <property type="molecule type" value="Genomic_DNA"/>
</dbReference>
<evidence type="ECO:0000259" key="8">
    <source>
        <dbReference type="Pfam" id="PF07715"/>
    </source>
</evidence>
<dbReference type="Pfam" id="PF00593">
    <property type="entry name" value="TonB_dep_Rec_b-barrel"/>
    <property type="match status" value="1"/>
</dbReference>
<dbReference type="PANTHER" id="PTHR40980:SF3">
    <property type="entry name" value="TONB-DEPENDENT RECEPTOR-LIKE BETA-BARREL DOMAIN-CONTAINING PROTEIN"/>
    <property type="match status" value="1"/>
</dbReference>
<sequence length="1046" mass="113766">MRKGCRVVRNSVSLAAIAAAAMVSPAAFAQETPAAEPAEQSADAAPAEEATSDDTVIITGTRASLQSAIGRKKNSGTVVDSIVADDIASFPDKNVGEALSRITGVQLSRDFGEGTAVSIRGVEPDLNRVQINGVSQQSALGGRSGDFRELAVELVKSIDVYKGYMVDLPEGGIGGTVSVETRRPLDLKDPIFSVKAEGQHLDLTQSWQPRLNFLAGRGDLLDGRFGFLVNVTHSAVDTRSDFASNTNWDRIADFDRSTEKTIANPDYANFATYESCAGTTGATAATATANRLACENQFFDWAPKIYRYRFLERRDYRTSVDLQVQARFADNFNVWAQGQINKRRQQLKDVNYSIDSGTYDRYNFDAALAANAAGGTSRPRITDGTATVEDHIVTSALMQQNAVGAGGANGIVGVQRRNFDYDQYTQYYQTGFDWDLDRLKVRGLGAWSKASLINNTNLVSISTSIGGVSVDRRNELGLPVFTFPTSFDPADPNSYVAFGRTGANGVALTQAGPTVQFRPQDAGSDEKMLQLDLDYDLHWGPFTTIEWGGQYRDQGFVNYTGGGARLLVPAVTAVPAAGIAGSPAVFQTSANVSYNTVIGAPPASGPAANTYYFTQQQYRDFIAATGAISGGAPLFSGLQGAPDGAPGRLAFPEFSPDIARYYDLSYFNQSRVRTADGLPQIPAYVINEQIASAYLKANFEQQLFGMKLTGNFGVRYTRTRDTSTSTNIINERRIVPGTGVNGIPPVTETVRVSAQEFNISNDYADWLPAVNLNLEALPNLFIRGTFAKNLARPKPTDLAATITCTVDTLDTVGLDDSCTAGNPDLQPYRADQFDLNASWYPNRDTLISLGYYYKDIKSFIVPNVTRAGVDLYHDGTLYTVRQPVNGFGAKLDGIEASAQTVFTFLPGPFDGFGASANFTYARVLDSGLTNQATGEALDGYPGQSKYTYNASLFYDKGFLNARVSYNRRSDWLQSAADGNNANNPIFRRGETFIDAKVMIRANDHVQFWVEGLNLGKEFNKTYIDAARPLEYSYPGQRIFVGVQWKL</sequence>
<dbReference type="Pfam" id="PF07715">
    <property type="entry name" value="Plug"/>
    <property type="match status" value="1"/>
</dbReference>
<dbReference type="InterPro" id="IPR012910">
    <property type="entry name" value="Plug_dom"/>
</dbReference>
<dbReference type="RefSeq" id="WP_135986290.1">
    <property type="nucleotide sequence ID" value="NZ_JAASQM010000005.1"/>
</dbReference>
<dbReference type="OrthoDB" id="5476657at2"/>
<name>A0A4S1WF40_9SPHN</name>
<protein>
    <submittedName>
        <fullName evidence="9">TonB-dependent receptor</fullName>
    </submittedName>
</protein>
<gene>
    <name evidence="9" type="ORF">E5A74_14765</name>
</gene>
<evidence type="ECO:0000256" key="6">
    <source>
        <dbReference type="SAM" id="SignalP"/>
    </source>
</evidence>
<feature type="compositionally biased region" description="Low complexity" evidence="5">
    <location>
        <begin position="31"/>
        <end position="49"/>
    </location>
</feature>
<proteinExistence type="inferred from homology"/>
<dbReference type="SUPFAM" id="SSF56935">
    <property type="entry name" value="Porins"/>
    <property type="match status" value="1"/>
</dbReference>
<dbReference type="PANTHER" id="PTHR40980">
    <property type="entry name" value="PLUG DOMAIN-CONTAINING PROTEIN"/>
    <property type="match status" value="1"/>
</dbReference>
<keyword evidence="6" id="KW-0732">Signal</keyword>
<keyword evidence="10" id="KW-1185">Reference proteome</keyword>
<dbReference type="AlphaFoldDB" id="A0A4S1WF40"/>
<comment type="caution">
    <text evidence="9">The sequence shown here is derived from an EMBL/GenBank/DDBJ whole genome shotgun (WGS) entry which is preliminary data.</text>
</comment>
<feature type="domain" description="TonB-dependent receptor-like beta-barrel" evidence="7">
    <location>
        <begin position="493"/>
        <end position="1014"/>
    </location>
</feature>
<reference evidence="9 10" key="1">
    <citation type="submission" date="2019-04" db="EMBL/GenBank/DDBJ databases">
        <title>Sphingomonas psychrotolerans sp. nov., isolated from soil in the Tianshan Mountains, Xinjiang, China.</title>
        <authorList>
            <person name="Luo Y."/>
            <person name="Sheng H."/>
        </authorList>
    </citation>
    <scope>NUCLEOTIDE SEQUENCE [LARGE SCALE GENOMIC DNA]</scope>
    <source>
        <strain evidence="9 10">KIS18-15</strain>
    </source>
</reference>
<feature type="domain" description="TonB-dependent receptor plug" evidence="8">
    <location>
        <begin position="72"/>
        <end position="175"/>
    </location>
</feature>
<dbReference type="InterPro" id="IPR036942">
    <property type="entry name" value="Beta-barrel_TonB_sf"/>
</dbReference>
<evidence type="ECO:0000313" key="9">
    <source>
        <dbReference type="EMBL" id="TGX40745.1"/>
    </source>
</evidence>